<reference evidence="1" key="2">
    <citation type="journal article" date="2015" name="Data Brief">
        <title>Shoot transcriptome of the giant reed, Arundo donax.</title>
        <authorList>
            <person name="Barrero R.A."/>
            <person name="Guerrero F.D."/>
            <person name="Moolhuijzen P."/>
            <person name="Goolsby J.A."/>
            <person name="Tidwell J."/>
            <person name="Bellgard S.E."/>
            <person name="Bellgard M.I."/>
        </authorList>
    </citation>
    <scope>NUCLEOTIDE SEQUENCE</scope>
    <source>
        <tissue evidence="1">Shoot tissue taken approximately 20 cm above the soil surface</tissue>
    </source>
</reference>
<dbReference type="AlphaFoldDB" id="A0A0A9DUX3"/>
<name>A0A0A9DUX3_ARUDO</name>
<sequence>MLLFIQCLKMESCYHFLHISVEQLIFLICQAPSHLAVGKMSTVRIRR</sequence>
<dbReference type="EMBL" id="GBRH01206319">
    <property type="protein sequence ID" value="JAD91576.1"/>
    <property type="molecule type" value="Transcribed_RNA"/>
</dbReference>
<reference evidence="1" key="1">
    <citation type="submission" date="2014-09" db="EMBL/GenBank/DDBJ databases">
        <authorList>
            <person name="Magalhaes I.L.F."/>
            <person name="Oliveira U."/>
            <person name="Santos F.R."/>
            <person name="Vidigal T.H.D.A."/>
            <person name="Brescovit A.D."/>
            <person name="Santos A.J."/>
        </authorList>
    </citation>
    <scope>NUCLEOTIDE SEQUENCE</scope>
    <source>
        <tissue evidence="1">Shoot tissue taken approximately 20 cm above the soil surface</tissue>
    </source>
</reference>
<organism evidence="1">
    <name type="scientific">Arundo donax</name>
    <name type="common">Giant reed</name>
    <name type="synonym">Donax arundinaceus</name>
    <dbReference type="NCBI Taxonomy" id="35708"/>
    <lineage>
        <taxon>Eukaryota</taxon>
        <taxon>Viridiplantae</taxon>
        <taxon>Streptophyta</taxon>
        <taxon>Embryophyta</taxon>
        <taxon>Tracheophyta</taxon>
        <taxon>Spermatophyta</taxon>
        <taxon>Magnoliopsida</taxon>
        <taxon>Liliopsida</taxon>
        <taxon>Poales</taxon>
        <taxon>Poaceae</taxon>
        <taxon>PACMAD clade</taxon>
        <taxon>Arundinoideae</taxon>
        <taxon>Arundineae</taxon>
        <taxon>Arundo</taxon>
    </lineage>
</organism>
<accession>A0A0A9DUX3</accession>
<proteinExistence type="predicted"/>
<protein>
    <submittedName>
        <fullName evidence="1">Uncharacterized protein</fullName>
    </submittedName>
</protein>
<evidence type="ECO:0000313" key="1">
    <source>
        <dbReference type="EMBL" id="JAD91576.1"/>
    </source>
</evidence>